<evidence type="ECO:0000256" key="1">
    <source>
        <dbReference type="SAM" id="Phobius"/>
    </source>
</evidence>
<reference evidence="2" key="1">
    <citation type="journal article" date="2021" name="Proc. Natl. Acad. Sci. U.S.A.">
        <title>A Catalog of Tens of Thousands of Viruses from Human Metagenomes Reveals Hidden Associations with Chronic Diseases.</title>
        <authorList>
            <person name="Tisza M.J."/>
            <person name="Buck C.B."/>
        </authorList>
    </citation>
    <scope>NUCLEOTIDE SEQUENCE</scope>
    <source>
        <strain evidence="2">CtCo31</strain>
    </source>
</reference>
<keyword evidence="1" id="KW-1133">Transmembrane helix</keyword>
<keyword evidence="1" id="KW-0812">Transmembrane</keyword>
<organism evidence="2">
    <name type="scientific">Myoviridae sp. ctCo31</name>
    <dbReference type="NCBI Taxonomy" id="2825053"/>
    <lineage>
        <taxon>Viruses</taxon>
        <taxon>Duplodnaviria</taxon>
        <taxon>Heunggongvirae</taxon>
        <taxon>Uroviricota</taxon>
        <taxon>Caudoviricetes</taxon>
    </lineage>
</organism>
<proteinExistence type="predicted"/>
<name>A0A8S5UMH5_9CAUD</name>
<sequence>MDIRALDYRIENLVMDFLHNYLLIIITLINYMQE</sequence>
<protein>
    <submittedName>
        <fullName evidence="2">Uncharacterized protein</fullName>
    </submittedName>
</protein>
<dbReference type="EMBL" id="BK016109">
    <property type="protein sequence ID" value="DAF95610.1"/>
    <property type="molecule type" value="Genomic_DNA"/>
</dbReference>
<evidence type="ECO:0000313" key="2">
    <source>
        <dbReference type="EMBL" id="DAF95610.1"/>
    </source>
</evidence>
<keyword evidence="1" id="KW-0472">Membrane</keyword>
<accession>A0A8S5UMH5</accession>
<feature type="transmembrane region" description="Helical" evidence="1">
    <location>
        <begin position="12"/>
        <end position="32"/>
    </location>
</feature>